<dbReference type="InterPro" id="IPR035979">
    <property type="entry name" value="RBD_domain_sf"/>
</dbReference>
<gene>
    <name evidence="5" type="ORF">SeLEV6574_g01966</name>
</gene>
<dbReference type="SUPFAM" id="SSF54928">
    <property type="entry name" value="RNA-binding domain, RBD"/>
    <property type="match status" value="2"/>
</dbReference>
<evidence type="ECO:0000313" key="5">
    <source>
        <dbReference type="EMBL" id="TPX48549.1"/>
    </source>
</evidence>
<feature type="compositionally biased region" description="Polar residues" evidence="3">
    <location>
        <begin position="512"/>
        <end position="524"/>
    </location>
</feature>
<dbReference type="InterPro" id="IPR012677">
    <property type="entry name" value="Nucleotide-bd_a/b_plait_sf"/>
</dbReference>
<evidence type="ECO:0000256" key="3">
    <source>
        <dbReference type="SAM" id="MobiDB-lite"/>
    </source>
</evidence>
<dbReference type="Proteomes" id="UP000320475">
    <property type="component" value="Unassembled WGS sequence"/>
</dbReference>
<evidence type="ECO:0000256" key="1">
    <source>
        <dbReference type="ARBA" id="ARBA00022884"/>
    </source>
</evidence>
<feature type="compositionally biased region" description="Low complexity" evidence="3">
    <location>
        <begin position="425"/>
        <end position="443"/>
    </location>
</feature>
<organism evidence="5 6">
    <name type="scientific">Synchytrium endobioticum</name>
    <dbReference type="NCBI Taxonomy" id="286115"/>
    <lineage>
        <taxon>Eukaryota</taxon>
        <taxon>Fungi</taxon>
        <taxon>Fungi incertae sedis</taxon>
        <taxon>Chytridiomycota</taxon>
        <taxon>Chytridiomycota incertae sedis</taxon>
        <taxon>Chytridiomycetes</taxon>
        <taxon>Synchytriales</taxon>
        <taxon>Synchytriaceae</taxon>
        <taxon>Synchytrium</taxon>
    </lineage>
</organism>
<reference evidence="5 6" key="1">
    <citation type="journal article" date="2019" name="Sci. Rep.">
        <title>Comparative genomics of chytrid fungi reveal insights into the obligate biotrophic and pathogenic lifestyle of Synchytrium endobioticum.</title>
        <authorList>
            <person name="van de Vossenberg B.T.L.H."/>
            <person name="Warris S."/>
            <person name="Nguyen H.D.T."/>
            <person name="van Gent-Pelzer M.P.E."/>
            <person name="Joly D.L."/>
            <person name="van de Geest H.C."/>
            <person name="Bonants P.J.M."/>
            <person name="Smith D.S."/>
            <person name="Levesque C.A."/>
            <person name="van der Lee T.A.J."/>
        </authorList>
    </citation>
    <scope>NUCLEOTIDE SEQUENCE [LARGE SCALE GENOMIC DNA]</scope>
    <source>
        <strain evidence="5 6">LEV6574</strain>
    </source>
</reference>
<feature type="compositionally biased region" description="Low complexity" evidence="3">
    <location>
        <begin position="187"/>
        <end position="198"/>
    </location>
</feature>
<comment type="caution">
    <text evidence="5">The sequence shown here is derived from an EMBL/GenBank/DDBJ whole genome shotgun (WGS) entry which is preliminary data.</text>
</comment>
<feature type="compositionally biased region" description="Basic and acidic residues" evidence="3">
    <location>
        <begin position="741"/>
        <end position="750"/>
    </location>
</feature>
<name>A0A507DA48_9FUNG</name>
<evidence type="ECO:0000256" key="2">
    <source>
        <dbReference type="PROSITE-ProRule" id="PRU00176"/>
    </source>
</evidence>
<dbReference type="SMART" id="SM00360">
    <property type="entry name" value="RRM"/>
    <property type="match status" value="2"/>
</dbReference>
<sequence length="750" mass="79714">MGLHHHYTSSSGPVDMASASPEITTNSIASASPISLPISSTYEEPFDPSNLYVVAVSQLPAPASGTMAPYATSLTSNMGRGPLQTQSGPIQSSYYGSYSPQPPLIQLPPQMLSSSLPTDLSHVQLHPPQPISVTGAGFLMQSPQEEITTIFVVGFPDDMQEREFQNIFTFCPGFEAATLKIPPPSETTPVVSPTNTTSGDSDFNSQVGAVGRKNAGNGPTVVTIGFAKFATRLEALDALRVLNGRKVDAEKNSILKAEMAKKNLHTKRGLSSDNLVMMSGPHYSNVGRRSTIANIQTPKDFYGDSDLYSPPIPRDILSQVDYLDFYPGETTRLTRSASTPEAYNSKDGGNVVDPYYGMDTATSSTNDSVTGLESVVSSRTTSMGGASTNGMRTPASFMERSPYERRYSEIDSIVMNNLLARSTATSNVPSSQTSPTSSTTPNSLASVPLATERRYSTAEAFANSYVANGTSHNSTANSSQRGFNSALYQPDTLLAERMAAVSVNGNGSGASNLINSGASHNGTGSVVSSPPSSNATGNTNGYAPYGTASLPRSVSMSESASRNSDTRVTDYPPCNTLYVGNLPMNTSEDELRVLFSKCLGYKRLCFRQRPSGPLTKAASPYPQCFVEFEDVACASLALRELYGNPLSNSTKGGIRLSYSKNPLGKRSSDTQSLQHHHQQALTSNNSLSLIMMTPANGYVHSMSPMPMSSSRSSWTDGATASTGSLSVLSPPFIPAGMHSPPETDGRLMGH</sequence>
<dbReference type="VEuPathDB" id="FungiDB:SeMB42_g01492"/>
<feature type="compositionally biased region" description="Polar residues" evidence="3">
    <location>
        <begin position="550"/>
        <end position="563"/>
    </location>
</feature>
<feature type="domain" description="RRM" evidence="4">
    <location>
        <begin position="575"/>
        <end position="661"/>
    </location>
</feature>
<feature type="compositionally biased region" description="Polar residues" evidence="3">
    <location>
        <begin position="669"/>
        <end position="680"/>
    </location>
</feature>
<dbReference type="Gene3D" id="3.30.70.330">
    <property type="match status" value="2"/>
</dbReference>
<feature type="region of interest" description="Disordered" evidence="3">
    <location>
        <begin position="512"/>
        <end position="568"/>
    </location>
</feature>
<proteinExistence type="predicted"/>
<dbReference type="InterPro" id="IPR000504">
    <property type="entry name" value="RRM_dom"/>
</dbReference>
<dbReference type="OrthoDB" id="431169at2759"/>
<feature type="region of interest" description="Disordered" evidence="3">
    <location>
        <begin position="653"/>
        <end position="680"/>
    </location>
</feature>
<dbReference type="EMBL" id="QEAM01000050">
    <property type="protein sequence ID" value="TPX48549.1"/>
    <property type="molecule type" value="Genomic_DNA"/>
</dbReference>
<feature type="region of interest" description="Disordered" evidence="3">
    <location>
        <begin position="424"/>
        <end position="447"/>
    </location>
</feature>
<evidence type="ECO:0000313" key="6">
    <source>
        <dbReference type="Proteomes" id="UP000320475"/>
    </source>
</evidence>
<dbReference type="PANTHER" id="PTHR10501">
    <property type="entry name" value="U1 SMALL NUCLEAR RIBONUCLEOPROTEIN A/U2 SMALL NUCLEAR RIBONUCLEOPROTEIN B"/>
    <property type="match status" value="1"/>
</dbReference>
<accession>A0A507DA48</accession>
<protein>
    <recommendedName>
        <fullName evidence="4">RRM domain-containing protein</fullName>
    </recommendedName>
</protein>
<dbReference type="Pfam" id="PF00076">
    <property type="entry name" value="RRM_1"/>
    <property type="match status" value="1"/>
</dbReference>
<dbReference type="AlphaFoldDB" id="A0A507DA48"/>
<keyword evidence="1 2" id="KW-0694">RNA-binding</keyword>
<dbReference type="PROSITE" id="PS50102">
    <property type="entry name" value="RRM"/>
    <property type="match status" value="1"/>
</dbReference>
<evidence type="ECO:0000259" key="4">
    <source>
        <dbReference type="PROSITE" id="PS50102"/>
    </source>
</evidence>
<dbReference type="GO" id="GO:0003723">
    <property type="term" value="F:RNA binding"/>
    <property type="evidence" value="ECO:0007669"/>
    <property type="project" value="UniProtKB-UniRule"/>
</dbReference>
<feature type="region of interest" description="Disordered" evidence="3">
    <location>
        <begin position="731"/>
        <end position="750"/>
    </location>
</feature>
<feature type="region of interest" description="Disordered" evidence="3">
    <location>
        <begin position="181"/>
        <end position="203"/>
    </location>
</feature>